<organism evidence="8 9">
    <name type="scientific">Keguizhuia sedimenti</name>
    <dbReference type="NCBI Taxonomy" id="3064264"/>
    <lineage>
        <taxon>Bacteria</taxon>
        <taxon>Pseudomonadati</taxon>
        <taxon>Pseudomonadota</taxon>
        <taxon>Betaproteobacteria</taxon>
        <taxon>Burkholderiales</taxon>
        <taxon>Oxalobacteraceae</taxon>
        <taxon>Keguizhuia</taxon>
    </lineage>
</organism>
<evidence type="ECO:0000256" key="3">
    <source>
        <dbReference type="ARBA" id="ARBA00022519"/>
    </source>
</evidence>
<evidence type="ECO:0000256" key="6">
    <source>
        <dbReference type="ARBA" id="ARBA00023315"/>
    </source>
</evidence>
<keyword evidence="5" id="KW-0472">Membrane</keyword>
<comment type="subcellular location">
    <subcellularLocation>
        <location evidence="1">Cell inner membrane</location>
    </subcellularLocation>
</comment>
<evidence type="ECO:0000256" key="5">
    <source>
        <dbReference type="ARBA" id="ARBA00023136"/>
    </source>
</evidence>
<name>A0ABU1BUQ2_9BURK</name>
<dbReference type="Pfam" id="PF03279">
    <property type="entry name" value="Lip_A_acyltrans"/>
    <property type="match status" value="1"/>
</dbReference>
<keyword evidence="3" id="KW-0997">Cell inner membrane</keyword>
<evidence type="ECO:0000256" key="7">
    <source>
        <dbReference type="SAM" id="MobiDB-lite"/>
    </source>
</evidence>
<feature type="region of interest" description="Disordered" evidence="7">
    <location>
        <begin position="1"/>
        <end position="26"/>
    </location>
</feature>
<sequence length="324" mass="36662">MHSDLRNDSAASMQKTGNSAGAPKSWTQKKERGSFFLIRLIVWIATTVSRRVARLLLYPITLYFVVVVGESRRASSKYLARVLGRTPRWTEVFRHFHCFASALLDRVFFLKGRSDLFDIRVIDDAYAAQDSATRGRGVFLMGAHYGSFEAVRLVSRKNERLKLVLLMYEENAKKISSLMAAINPQAQQEIVPLGNLSAMLTVKERLDEGAIIGILADRTFSDEKTAVLPFFGSPAAFPVGPFKMAAMMRTPVFFMAGVYRGGNRYDIHLEKIADFGDRDALSSGSLQEAIDAAMRQYVARIEFFCREAPYNWFNFYDFWQGDHS</sequence>
<dbReference type="PANTHER" id="PTHR30606">
    <property type="entry name" value="LIPID A BIOSYNTHESIS LAUROYL ACYLTRANSFERASE"/>
    <property type="match status" value="1"/>
</dbReference>
<feature type="compositionally biased region" description="Polar residues" evidence="7">
    <location>
        <begin position="9"/>
        <end position="19"/>
    </location>
</feature>
<protein>
    <submittedName>
        <fullName evidence="8">Acyl-CoA synthetase</fullName>
    </submittedName>
</protein>
<dbReference type="EMBL" id="JAUYVH010000012">
    <property type="protein sequence ID" value="MDQ9171799.1"/>
    <property type="molecule type" value="Genomic_DNA"/>
</dbReference>
<evidence type="ECO:0000313" key="9">
    <source>
        <dbReference type="Proteomes" id="UP001225596"/>
    </source>
</evidence>
<keyword evidence="9" id="KW-1185">Reference proteome</keyword>
<dbReference type="InterPro" id="IPR004960">
    <property type="entry name" value="LipA_acyltrans"/>
</dbReference>
<evidence type="ECO:0000256" key="2">
    <source>
        <dbReference type="ARBA" id="ARBA00022475"/>
    </source>
</evidence>
<dbReference type="InterPro" id="IPR014548">
    <property type="entry name" value="Ac_Trasf"/>
</dbReference>
<dbReference type="Proteomes" id="UP001225596">
    <property type="component" value="Unassembled WGS sequence"/>
</dbReference>
<comment type="caution">
    <text evidence="8">The sequence shown here is derived from an EMBL/GenBank/DDBJ whole genome shotgun (WGS) entry which is preliminary data.</text>
</comment>
<dbReference type="PIRSF" id="PIRSF028561">
    <property type="entry name" value="Ac_Trasf"/>
    <property type="match status" value="1"/>
</dbReference>
<dbReference type="PANTHER" id="PTHR30606:SF9">
    <property type="entry name" value="LIPID A BIOSYNTHESIS LAUROYLTRANSFERASE"/>
    <property type="match status" value="1"/>
</dbReference>
<keyword evidence="4" id="KW-0808">Transferase</keyword>
<keyword evidence="6" id="KW-0012">Acyltransferase</keyword>
<gene>
    <name evidence="8" type="ORF">Q8A64_15400</name>
</gene>
<proteinExistence type="predicted"/>
<evidence type="ECO:0000256" key="4">
    <source>
        <dbReference type="ARBA" id="ARBA00022679"/>
    </source>
</evidence>
<accession>A0ABU1BUQ2</accession>
<reference evidence="8 9" key="1">
    <citation type="submission" date="2023-08" db="EMBL/GenBank/DDBJ databases">
        <title>Oxalobacteraceae gen .nov., isolated from river sludge outside the plant.</title>
        <authorList>
            <person name="Zhao S.Y."/>
        </authorList>
    </citation>
    <scope>NUCLEOTIDE SEQUENCE [LARGE SCALE GENOMIC DNA]</scope>
    <source>
        <strain evidence="8 9">R-40</strain>
    </source>
</reference>
<dbReference type="RefSeq" id="WP_338437750.1">
    <property type="nucleotide sequence ID" value="NZ_JAUYVH010000012.1"/>
</dbReference>
<keyword evidence="2" id="KW-1003">Cell membrane</keyword>
<evidence type="ECO:0000256" key="1">
    <source>
        <dbReference type="ARBA" id="ARBA00004533"/>
    </source>
</evidence>
<dbReference type="CDD" id="cd07984">
    <property type="entry name" value="LPLAT_LABLAT-like"/>
    <property type="match status" value="1"/>
</dbReference>
<evidence type="ECO:0000313" key="8">
    <source>
        <dbReference type="EMBL" id="MDQ9171799.1"/>
    </source>
</evidence>